<dbReference type="SMART" id="SM00530">
    <property type="entry name" value="HTH_XRE"/>
    <property type="match status" value="1"/>
</dbReference>
<dbReference type="Pfam" id="PF17765">
    <property type="entry name" value="MLTR_LBD"/>
    <property type="match status" value="1"/>
</dbReference>
<evidence type="ECO:0000313" key="3">
    <source>
        <dbReference type="EMBL" id="GAA0951783.1"/>
    </source>
</evidence>
<evidence type="ECO:0000256" key="1">
    <source>
        <dbReference type="SAM" id="MobiDB-lite"/>
    </source>
</evidence>
<evidence type="ECO:0000313" key="4">
    <source>
        <dbReference type="Proteomes" id="UP001500418"/>
    </source>
</evidence>
<feature type="domain" description="HTH cro/C1-type" evidence="2">
    <location>
        <begin position="36"/>
        <end position="83"/>
    </location>
</feature>
<dbReference type="Pfam" id="PF13560">
    <property type="entry name" value="HTH_31"/>
    <property type="match status" value="1"/>
</dbReference>
<organism evidence="3 4">
    <name type="scientific">Streptomyces rhizosphaericus</name>
    <dbReference type="NCBI Taxonomy" id="114699"/>
    <lineage>
        <taxon>Bacteria</taxon>
        <taxon>Bacillati</taxon>
        <taxon>Actinomycetota</taxon>
        <taxon>Actinomycetes</taxon>
        <taxon>Kitasatosporales</taxon>
        <taxon>Streptomycetaceae</taxon>
        <taxon>Streptomyces</taxon>
        <taxon>Streptomyces violaceusniger group</taxon>
    </lineage>
</organism>
<name>A0ABN1R5A4_9ACTN</name>
<accession>A0ABN1R5A4</accession>
<dbReference type="SUPFAM" id="SSF47413">
    <property type="entry name" value="lambda repressor-like DNA-binding domains"/>
    <property type="match status" value="1"/>
</dbReference>
<gene>
    <name evidence="3" type="ORF">GCM10009575_076290</name>
</gene>
<protein>
    <submittedName>
        <fullName evidence="3">Helix-turn-helix transcriptional regulator</fullName>
    </submittedName>
</protein>
<keyword evidence="4" id="KW-1185">Reference proteome</keyword>
<dbReference type="EMBL" id="BAAAID010000071">
    <property type="protein sequence ID" value="GAA0951783.1"/>
    <property type="molecule type" value="Genomic_DNA"/>
</dbReference>
<evidence type="ECO:0000259" key="2">
    <source>
        <dbReference type="PROSITE" id="PS50943"/>
    </source>
</evidence>
<dbReference type="InterPro" id="IPR001387">
    <property type="entry name" value="Cro/C1-type_HTH"/>
</dbReference>
<dbReference type="CDD" id="cd00093">
    <property type="entry name" value="HTH_XRE"/>
    <property type="match status" value="1"/>
</dbReference>
<dbReference type="Proteomes" id="UP001500418">
    <property type="component" value="Unassembled WGS sequence"/>
</dbReference>
<sequence>MDTTAELGSFLRTRRAGLRPEDVGLVAYGTRRRVPGLRREELAQLAGVSAAYYTRLEQGQSTGASDGVLDALARALRLSPDERAHLGHLARPPRAGRRPARRAESARPATRRLLAAMDVVPAVVLGLRFDVLAWNPLGHALIAGHLPADAPERPADRPNTQRMLFLDHHTRELYPDWTGEARRAVSSLRVVTGAHPDDRRLAELVGELTVKSGEFAALWSRHPVRRCAFGTKSFHHPLVGPLELDFEMTRLPDSGGQALLMYGAEPGSPSEAALRLLSREAVAFYAP</sequence>
<dbReference type="PANTHER" id="PTHR35010:SF2">
    <property type="entry name" value="BLL4672 PROTEIN"/>
    <property type="match status" value="1"/>
</dbReference>
<dbReference type="PROSITE" id="PS50943">
    <property type="entry name" value="HTH_CROC1"/>
    <property type="match status" value="1"/>
</dbReference>
<comment type="caution">
    <text evidence="3">The sequence shown here is derived from an EMBL/GenBank/DDBJ whole genome shotgun (WGS) entry which is preliminary data.</text>
</comment>
<dbReference type="InterPro" id="IPR041413">
    <property type="entry name" value="MLTR_LBD"/>
</dbReference>
<dbReference type="PANTHER" id="PTHR35010">
    <property type="entry name" value="BLL4672 PROTEIN-RELATED"/>
    <property type="match status" value="1"/>
</dbReference>
<proteinExistence type="predicted"/>
<dbReference type="Gene3D" id="1.10.260.40">
    <property type="entry name" value="lambda repressor-like DNA-binding domains"/>
    <property type="match status" value="1"/>
</dbReference>
<feature type="region of interest" description="Disordered" evidence="1">
    <location>
        <begin position="87"/>
        <end position="107"/>
    </location>
</feature>
<dbReference type="Gene3D" id="3.30.450.180">
    <property type="match status" value="1"/>
</dbReference>
<dbReference type="InterPro" id="IPR010982">
    <property type="entry name" value="Lambda_DNA-bd_dom_sf"/>
</dbReference>
<reference evidence="3 4" key="1">
    <citation type="journal article" date="2019" name="Int. J. Syst. Evol. Microbiol.">
        <title>The Global Catalogue of Microorganisms (GCM) 10K type strain sequencing project: providing services to taxonomists for standard genome sequencing and annotation.</title>
        <authorList>
            <consortium name="The Broad Institute Genomics Platform"/>
            <consortium name="The Broad Institute Genome Sequencing Center for Infectious Disease"/>
            <person name="Wu L."/>
            <person name="Ma J."/>
        </authorList>
    </citation>
    <scope>NUCLEOTIDE SEQUENCE [LARGE SCALE GENOMIC DNA]</scope>
    <source>
        <strain evidence="3 4">JCM 11444</strain>
    </source>
</reference>